<dbReference type="InterPro" id="IPR035979">
    <property type="entry name" value="RBD_domain_sf"/>
</dbReference>
<dbReference type="EMBL" id="JAVRRT010000019">
    <property type="protein sequence ID" value="KAK5164627.1"/>
    <property type="molecule type" value="Genomic_DNA"/>
</dbReference>
<dbReference type="GeneID" id="89931163"/>
<feature type="domain" description="RRM" evidence="5">
    <location>
        <begin position="248"/>
        <end position="326"/>
    </location>
</feature>
<feature type="compositionally biased region" description="Polar residues" evidence="4">
    <location>
        <begin position="230"/>
        <end position="242"/>
    </location>
</feature>
<dbReference type="SUPFAM" id="SSF54928">
    <property type="entry name" value="RNA-binding domain, RBD"/>
    <property type="match status" value="1"/>
</dbReference>
<organism evidence="6 7">
    <name type="scientific">Saxophila tyrrhenica</name>
    <dbReference type="NCBI Taxonomy" id="1690608"/>
    <lineage>
        <taxon>Eukaryota</taxon>
        <taxon>Fungi</taxon>
        <taxon>Dikarya</taxon>
        <taxon>Ascomycota</taxon>
        <taxon>Pezizomycotina</taxon>
        <taxon>Dothideomycetes</taxon>
        <taxon>Dothideomycetidae</taxon>
        <taxon>Mycosphaerellales</taxon>
        <taxon>Extremaceae</taxon>
        <taxon>Saxophila</taxon>
    </lineage>
</organism>
<sequence>MSGNAKRPLPPSSKDGEDLWQKRVRIDNTTASTRTITASKPYRPCLHCGSDEHDFTKCVNECSHCNGEHFFRRCPELGVDVYSPQGFLVFATSSATKRAMEKLLPSSTPSEETKTPPSTTADVLAKLDSIRAELDASGVFQPRKDATTTAPTAAVDEPASIKREPGTDGSSPLRDLPGGEPTPSPQKEMTQSPPKAPAATNPTIIKTECEPKTARSTPPSDLPVAEHSASPPQKQPEQTTKRPTMLSRMLRVGNVACTTTKEELKAFFKGFDVVTVSVPLADLRTARAVGYAYVTISPASEAARAVDELMGKSINGRKVSITVVSGPASTPDELTKTFTPSAKGEPARTVTGTKDPRPQRSRTSAFWAGPRKVSTASPLIKPPPRFGLPKSPSIAATGGLAHPVVVPTSDETKARDEIARRQHAITETRKLIEANRQVMAVSPPESHHLSQQAIVMHEKTIATHRVMIALEEQDIKRRTVMPQQSIITQQPTTSKVQPAAQNISQQPTPQPILAQPSAAVTKPAMPTIRRNGQRDHAREQRLWTMVNNTVRNAVEETYVKGKPFNGKDSKVDRLDPALTEIKAMILGEQQ</sequence>
<gene>
    <name evidence="6" type="ORF">LTR77_009833</name>
</gene>
<evidence type="ECO:0000256" key="3">
    <source>
        <dbReference type="PROSITE-ProRule" id="PRU00176"/>
    </source>
</evidence>
<comment type="caution">
    <text evidence="6">The sequence shown here is derived from an EMBL/GenBank/DDBJ whole genome shotgun (WGS) entry which is preliminary data.</text>
</comment>
<dbReference type="Proteomes" id="UP001337655">
    <property type="component" value="Unassembled WGS sequence"/>
</dbReference>
<evidence type="ECO:0000259" key="5">
    <source>
        <dbReference type="PROSITE" id="PS50102"/>
    </source>
</evidence>
<dbReference type="PROSITE" id="PS50102">
    <property type="entry name" value="RRM"/>
    <property type="match status" value="1"/>
</dbReference>
<feature type="region of interest" description="Disordered" evidence="4">
    <location>
        <begin position="326"/>
        <end position="384"/>
    </location>
</feature>
<keyword evidence="2 3" id="KW-0694">RNA-binding</keyword>
<dbReference type="PANTHER" id="PTHR23236">
    <property type="entry name" value="EUKARYOTIC TRANSLATION INITIATION FACTOR 4B/4H"/>
    <property type="match status" value="1"/>
</dbReference>
<evidence type="ECO:0000313" key="6">
    <source>
        <dbReference type="EMBL" id="KAK5164627.1"/>
    </source>
</evidence>
<feature type="region of interest" description="Disordered" evidence="4">
    <location>
        <begin position="136"/>
        <end position="244"/>
    </location>
</feature>
<feature type="region of interest" description="Disordered" evidence="4">
    <location>
        <begin position="1"/>
        <end position="20"/>
    </location>
</feature>
<dbReference type="AlphaFoldDB" id="A0AAV9P039"/>
<keyword evidence="1" id="KW-0677">Repeat</keyword>
<dbReference type="InterPro" id="IPR012677">
    <property type="entry name" value="Nucleotide-bd_a/b_plait_sf"/>
</dbReference>
<dbReference type="RefSeq" id="XP_064654875.1">
    <property type="nucleotide sequence ID" value="XM_064807059.1"/>
</dbReference>
<evidence type="ECO:0000256" key="2">
    <source>
        <dbReference type="ARBA" id="ARBA00022884"/>
    </source>
</evidence>
<evidence type="ECO:0000313" key="7">
    <source>
        <dbReference type="Proteomes" id="UP001337655"/>
    </source>
</evidence>
<proteinExistence type="predicted"/>
<reference evidence="6 7" key="1">
    <citation type="submission" date="2023-08" db="EMBL/GenBank/DDBJ databases">
        <title>Black Yeasts Isolated from many extreme environments.</title>
        <authorList>
            <person name="Coleine C."/>
            <person name="Stajich J.E."/>
            <person name="Selbmann L."/>
        </authorList>
    </citation>
    <scope>NUCLEOTIDE SEQUENCE [LARGE SCALE GENOMIC DNA]</scope>
    <source>
        <strain evidence="6 7">CCFEE 5935</strain>
    </source>
</reference>
<protein>
    <recommendedName>
        <fullName evidence="5">RRM domain-containing protein</fullName>
    </recommendedName>
</protein>
<dbReference type="InterPro" id="IPR000504">
    <property type="entry name" value="RRM_dom"/>
</dbReference>
<dbReference type="Gene3D" id="3.30.70.330">
    <property type="match status" value="1"/>
</dbReference>
<dbReference type="Pfam" id="PF00076">
    <property type="entry name" value="RRM_1"/>
    <property type="match status" value="1"/>
</dbReference>
<dbReference type="PANTHER" id="PTHR23236:SF119">
    <property type="entry name" value="NUCLEAR RNA-BINDING PROTEIN SART-3"/>
    <property type="match status" value="1"/>
</dbReference>
<dbReference type="SMART" id="SM00360">
    <property type="entry name" value="RRM"/>
    <property type="match status" value="1"/>
</dbReference>
<evidence type="ECO:0000256" key="1">
    <source>
        <dbReference type="ARBA" id="ARBA00022737"/>
    </source>
</evidence>
<name>A0AAV9P039_9PEZI</name>
<dbReference type="GO" id="GO:0003723">
    <property type="term" value="F:RNA binding"/>
    <property type="evidence" value="ECO:0007669"/>
    <property type="project" value="UniProtKB-UniRule"/>
</dbReference>
<keyword evidence="7" id="KW-1185">Reference proteome</keyword>
<accession>A0AAV9P039</accession>
<evidence type="ECO:0000256" key="4">
    <source>
        <dbReference type="SAM" id="MobiDB-lite"/>
    </source>
</evidence>